<evidence type="ECO:0000313" key="3">
    <source>
        <dbReference type="Proteomes" id="UP000486602"/>
    </source>
</evidence>
<name>A0A7K3WUH3_9FLAO</name>
<evidence type="ECO:0000259" key="1">
    <source>
        <dbReference type="Pfam" id="PF08334"/>
    </source>
</evidence>
<dbReference type="SUPFAM" id="SSF54523">
    <property type="entry name" value="Pili subunits"/>
    <property type="match status" value="1"/>
</dbReference>
<dbReference type="Pfam" id="PF08334">
    <property type="entry name" value="T2SSG"/>
    <property type="match status" value="1"/>
</dbReference>
<dbReference type="Proteomes" id="UP000486602">
    <property type="component" value="Unassembled WGS sequence"/>
</dbReference>
<dbReference type="EMBL" id="JAAGVY010000049">
    <property type="protein sequence ID" value="NEN25329.1"/>
    <property type="molecule type" value="Genomic_DNA"/>
</dbReference>
<accession>A0A7K3WUH3</accession>
<sequence>MIVNVVSLLVAPFILLFLAFEGYSILNDNVLAEDRTIKEMTTIEEKIIEYELNYGRYPNSLDVLISIRPIREGWKRDYWNEEYLYSANDSEFVLISQGRDRKHYTDDDIKRVVKISN</sequence>
<dbReference type="AlphaFoldDB" id="A0A7K3WUH3"/>
<dbReference type="InterPro" id="IPR013545">
    <property type="entry name" value="T2SS_protein-GspG_C"/>
</dbReference>
<dbReference type="InterPro" id="IPR045584">
    <property type="entry name" value="Pilin-like"/>
</dbReference>
<feature type="domain" description="Type II secretion system protein GspG C-terminal" evidence="1">
    <location>
        <begin position="36"/>
        <end position="110"/>
    </location>
</feature>
<dbReference type="RefSeq" id="WP_163286786.1">
    <property type="nucleotide sequence ID" value="NZ_JAAGVY010000049.1"/>
</dbReference>
<protein>
    <recommendedName>
        <fullName evidence="1">Type II secretion system protein GspG C-terminal domain-containing protein</fullName>
    </recommendedName>
</protein>
<organism evidence="2 3">
    <name type="scientific">Cryomorpha ignava</name>
    <dbReference type="NCBI Taxonomy" id="101383"/>
    <lineage>
        <taxon>Bacteria</taxon>
        <taxon>Pseudomonadati</taxon>
        <taxon>Bacteroidota</taxon>
        <taxon>Flavobacteriia</taxon>
        <taxon>Flavobacteriales</taxon>
        <taxon>Cryomorphaceae</taxon>
        <taxon>Cryomorpha</taxon>
    </lineage>
</organism>
<reference evidence="2 3" key="1">
    <citation type="submission" date="2020-02" db="EMBL/GenBank/DDBJ databases">
        <title>Out from the shadows clarifying the taxonomy of the family Cryomorphaceae and related taxa by utilizing the GTDB taxonomic framework.</title>
        <authorList>
            <person name="Bowman J.P."/>
        </authorList>
    </citation>
    <scope>NUCLEOTIDE SEQUENCE [LARGE SCALE GENOMIC DNA]</scope>
    <source>
        <strain evidence="2 3">QSSC 1-22</strain>
    </source>
</reference>
<proteinExistence type="predicted"/>
<gene>
    <name evidence="2" type="ORF">G3O08_17670</name>
</gene>
<dbReference type="Gene3D" id="3.30.700.10">
    <property type="entry name" value="Glycoprotein, Type 4 Pilin"/>
    <property type="match status" value="1"/>
</dbReference>
<evidence type="ECO:0000313" key="2">
    <source>
        <dbReference type="EMBL" id="NEN25329.1"/>
    </source>
</evidence>
<keyword evidence="3" id="KW-1185">Reference proteome</keyword>
<comment type="caution">
    <text evidence="2">The sequence shown here is derived from an EMBL/GenBank/DDBJ whole genome shotgun (WGS) entry which is preliminary data.</text>
</comment>